<evidence type="ECO:0000313" key="2">
    <source>
        <dbReference type="EMBL" id="CAG7732186.1"/>
    </source>
</evidence>
<protein>
    <submittedName>
        <fullName evidence="2">Uncharacterized protein</fullName>
    </submittedName>
</protein>
<keyword evidence="1" id="KW-0175">Coiled coil</keyword>
<organism evidence="2 3">
    <name type="scientific">Allacma fusca</name>
    <dbReference type="NCBI Taxonomy" id="39272"/>
    <lineage>
        <taxon>Eukaryota</taxon>
        <taxon>Metazoa</taxon>
        <taxon>Ecdysozoa</taxon>
        <taxon>Arthropoda</taxon>
        <taxon>Hexapoda</taxon>
        <taxon>Collembola</taxon>
        <taxon>Symphypleona</taxon>
        <taxon>Sminthuridae</taxon>
        <taxon>Allacma</taxon>
    </lineage>
</organism>
<gene>
    <name evidence="2" type="ORF">AFUS01_LOCUS20718</name>
</gene>
<dbReference type="Proteomes" id="UP000708208">
    <property type="component" value="Unassembled WGS sequence"/>
</dbReference>
<name>A0A8J2PCU2_9HEXA</name>
<keyword evidence="3" id="KW-1185">Reference proteome</keyword>
<comment type="caution">
    <text evidence="2">The sequence shown here is derived from an EMBL/GenBank/DDBJ whole genome shotgun (WGS) entry which is preliminary data.</text>
</comment>
<evidence type="ECO:0000256" key="1">
    <source>
        <dbReference type="SAM" id="Coils"/>
    </source>
</evidence>
<proteinExistence type="predicted"/>
<evidence type="ECO:0000313" key="3">
    <source>
        <dbReference type="Proteomes" id="UP000708208"/>
    </source>
</evidence>
<reference evidence="2" key="1">
    <citation type="submission" date="2021-06" db="EMBL/GenBank/DDBJ databases">
        <authorList>
            <person name="Hodson N. C."/>
            <person name="Mongue J. A."/>
            <person name="Jaron S. K."/>
        </authorList>
    </citation>
    <scope>NUCLEOTIDE SEQUENCE</scope>
</reference>
<sequence length="143" mass="16445">MQAEFDSMKRINQMQVELEEKKLAVDGLRLEREAEIEKKRLEMEKMMLDEDEIEADYEEDEFVPPINVPRVTNSKPKVESWLKQTTSGAFSFYNIIANLLTFTSSAQVRPHRTKSLSSHLANCLCEAIVLTSSETESLDSQKE</sequence>
<accession>A0A8J2PCU2</accession>
<dbReference type="EMBL" id="CAJVCH010226285">
    <property type="protein sequence ID" value="CAG7732186.1"/>
    <property type="molecule type" value="Genomic_DNA"/>
</dbReference>
<dbReference type="AlphaFoldDB" id="A0A8J2PCU2"/>
<feature type="coiled-coil region" evidence="1">
    <location>
        <begin position="11"/>
        <end position="56"/>
    </location>
</feature>